<reference evidence="2" key="1">
    <citation type="submission" date="2022-10" db="EMBL/GenBank/DDBJ databases">
        <title>The complete genomes of actinobacterial strains from the NBC collection.</title>
        <authorList>
            <person name="Joergensen T.S."/>
            <person name="Alvarez Arevalo M."/>
            <person name="Sterndorff E.B."/>
            <person name="Faurdal D."/>
            <person name="Vuksanovic O."/>
            <person name="Mourched A.-S."/>
            <person name="Charusanti P."/>
            <person name="Shaw S."/>
            <person name="Blin K."/>
            <person name="Weber T."/>
        </authorList>
    </citation>
    <scope>NUCLEOTIDE SEQUENCE</scope>
    <source>
        <strain evidence="2">NBC_01432</strain>
    </source>
</reference>
<name>A0ABZ2A5Y5_STRNV</name>
<gene>
    <name evidence="2" type="ORF">OG442_14845</name>
</gene>
<evidence type="ECO:0000313" key="2">
    <source>
        <dbReference type="EMBL" id="WUX52715.1"/>
    </source>
</evidence>
<keyword evidence="3" id="KW-1185">Reference proteome</keyword>
<evidence type="ECO:0000256" key="1">
    <source>
        <dbReference type="SAM" id="MobiDB-lite"/>
    </source>
</evidence>
<accession>A0ABZ2A5Y5</accession>
<protein>
    <submittedName>
        <fullName evidence="2">Uncharacterized protein</fullName>
    </submittedName>
</protein>
<proteinExistence type="predicted"/>
<sequence>MTEVKPWVGDHVCDEVSGRLAILTDVRRGDYVLRPVQGPGEWIAEDPTRLRFIAPATLLPRTPEKGESDSTAEMQALIDAGAFWRLAPEWVPRDGYATPSAALLRELEAGLRRLAQVSVSEVPAEPRGTAEQTKEEE</sequence>
<dbReference type="RefSeq" id="WP_329076365.1">
    <property type="nucleotide sequence ID" value="NZ_CP109495.1"/>
</dbReference>
<dbReference type="Proteomes" id="UP001432209">
    <property type="component" value="Chromosome"/>
</dbReference>
<feature type="region of interest" description="Disordered" evidence="1">
    <location>
        <begin position="118"/>
        <end position="137"/>
    </location>
</feature>
<evidence type="ECO:0000313" key="3">
    <source>
        <dbReference type="Proteomes" id="UP001432209"/>
    </source>
</evidence>
<dbReference type="EMBL" id="CP109495">
    <property type="protein sequence ID" value="WUX52715.1"/>
    <property type="molecule type" value="Genomic_DNA"/>
</dbReference>
<organism evidence="2 3">
    <name type="scientific">Streptomyces niveus</name>
    <name type="common">Streptomyces spheroides</name>
    <dbReference type="NCBI Taxonomy" id="193462"/>
    <lineage>
        <taxon>Bacteria</taxon>
        <taxon>Bacillati</taxon>
        <taxon>Actinomycetota</taxon>
        <taxon>Actinomycetes</taxon>
        <taxon>Kitasatosporales</taxon>
        <taxon>Streptomycetaceae</taxon>
        <taxon>Streptomyces</taxon>
    </lineage>
</organism>